<comment type="caution">
    <text evidence="10">The sequence shown here is derived from an EMBL/GenBank/DDBJ whole genome shotgun (WGS) entry which is preliminary data.</text>
</comment>
<dbReference type="PRINTS" id="PR00465">
    <property type="entry name" value="EP450IV"/>
</dbReference>
<keyword evidence="11" id="KW-1185">Reference proteome</keyword>
<dbReference type="PANTHER" id="PTHR24305">
    <property type="entry name" value="CYTOCHROME P450"/>
    <property type="match status" value="1"/>
</dbReference>
<organism evidence="10 11">
    <name type="scientific">Monosporascus ibericus</name>
    <dbReference type="NCBI Taxonomy" id="155417"/>
    <lineage>
        <taxon>Eukaryota</taxon>
        <taxon>Fungi</taxon>
        <taxon>Dikarya</taxon>
        <taxon>Ascomycota</taxon>
        <taxon>Pezizomycotina</taxon>
        <taxon>Sordariomycetes</taxon>
        <taxon>Xylariomycetidae</taxon>
        <taxon>Xylariales</taxon>
        <taxon>Xylariales incertae sedis</taxon>
        <taxon>Monosporascus</taxon>
    </lineage>
</organism>
<comment type="similarity">
    <text evidence="2 8">Belongs to the cytochrome P450 family.</text>
</comment>
<dbReference type="Proteomes" id="UP000293360">
    <property type="component" value="Unassembled WGS sequence"/>
</dbReference>
<dbReference type="GO" id="GO:0016705">
    <property type="term" value="F:oxidoreductase activity, acting on paired donors, with incorporation or reduction of molecular oxygen"/>
    <property type="evidence" value="ECO:0007669"/>
    <property type="project" value="InterPro"/>
</dbReference>
<keyword evidence="8" id="KW-0560">Oxidoreductase</keyword>
<evidence type="ECO:0000256" key="3">
    <source>
        <dbReference type="ARBA" id="ARBA00022617"/>
    </source>
</evidence>
<evidence type="ECO:0000256" key="6">
    <source>
        <dbReference type="ARBA" id="ARBA00023033"/>
    </source>
</evidence>
<evidence type="ECO:0000256" key="2">
    <source>
        <dbReference type="ARBA" id="ARBA00010617"/>
    </source>
</evidence>
<evidence type="ECO:0000256" key="4">
    <source>
        <dbReference type="ARBA" id="ARBA00022723"/>
    </source>
</evidence>
<dbReference type="PANTHER" id="PTHR24305:SF232">
    <property type="entry name" value="P450, PUTATIVE (EUROFUNG)-RELATED"/>
    <property type="match status" value="1"/>
</dbReference>
<keyword evidence="5 7" id="KW-0408">Iron</keyword>
<keyword evidence="3 7" id="KW-0349">Heme</keyword>
<reference evidence="10 11" key="1">
    <citation type="submission" date="2018-06" db="EMBL/GenBank/DDBJ databases">
        <title>Complete Genomes of Monosporascus.</title>
        <authorList>
            <person name="Robinson A.J."/>
            <person name="Natvig D.O."/>
        </authorList>
    </citation>
    <scope>NUCLEOTIDE SEQUENCE [LARGE SCALE GENOMIC DNA]</scope>
    <source>
        <strain evidence="10 11">CBS 110550</strain>
    </source>
</reference>
<keyword evidence="4 7" id="KW-0479">Metal-binding</keyword>
<dbReference type="EMBL" id="QJNU01000016">
    <property type="protein sequence ID" value="RYP10602.1"/>
    <property type="molecule type" value="Genomic_DNA"/>
</dbReference>
<keyword evidence="9" id="KW-0812">Transmembrane</keyword>
<accession>A0A4Q4TUQ5</accession>
<feature type="binding site" description="axial binding residue" evidence="7">
    <location>
        <position position="479"/>
    </location>
    <ligand>
        <name>heme</name>
        <dbReference type="ChEBI" id="CHEBI:30413"/>
    </ligand>
    <ligandPart>
        <name>Fe</name>
        <dbReference type="ChEBI" id="CHEBI:18248"/>
    </ligandPart>
</feature>
<sequence length="548" mass="60403">MAIESLIPYSFLAAYLLILPVSLAVYRLCFHPLSKVPGPRLAAITPLWYAYHIRRSRLSVLGQELHDKYGPAVRIAPNEVQFNSKEAFQAIYGGMGLLQKSDFYYALSNNPGYIDWLFRRHPNDDGFAINGELDIQRHRGHRKNIGTTYSAASVRKYGGTIDAVLRRFVVKLKTQDARTVELTEWVHIALVECISVVTLGWSPGFIDDGSDHGLWDVGVAKWRQISVFGFLPSLTLLVQKWPGLKPALAALCGVTIRKPDGYVPFEQTTMQMIKERASRFSKSEKKPAPPNADADAEAGTDILAELLHLTTRKPEWKPHHAVGMAFINFLAGHETTTAITTAALALICTNPDSKARVVAEALEHDGAGKCGTYTQACIKETLRLRPVTSFSLSRIVPSANANAAGAGEGLRLHGYAIPPGIAVGVHVPALHLNTEIFGPDAAVFRPERWLEREVEGPELQIRKSLEKTSLAWGAGAHVCPGRNLAELMMGRLIPLLMREFDIEVAAFPRVEDMATFNYLGFTTGVKWSQQPLSGALIYETIIGTLNFN</sequence>
<dbReference type="SUPFAM" id="SSF48264">
    <property type="entry name" value="Cytochrome P450"/>
    <property type="match status" value="1"/>
</dbReference>
<dbReference type="InterPro" id="IPR001128">
    <property type="entry name" value="Cyt_P450"/>
</dbReference>
<keyword evidence="6 8" id="KW-0503">Monooxygenase</keyword>
<dbReference type="PRINTS" id="PR00385">
    <property type="entry name" value="P450"/>
</dbReference>
<dbReference type="InterPro" id="IPR036396">
    <property type="entry name" value="Cyt_P450_sf"/>
</dbReference>
<keyword evidence="9" id="KW-1133">Transmembrane helix</keyword>
<evidence type="ECO:0000256" key="1">
    <source>
        <dbReference type="ARBA" id="ARBA00001971"/>
    </source>
</evidence>
<dbReference type="OrthoDB" id="3934656at2759"/>
<dbReference type="InterPro" id="IPR002403">
    <property type="entry name" value="Cyt_P450_E_grp-IV"/>
</dbReference>
<dbReference type="InterPro" id="IPR050121">
    <property type="entry name" value="Cytochrome_P450_monoxygenase"/>
</dbReference>
<evidence type="ECO:0000256" key="7">
    <source>
        <dbReference type="PIRSR" id="PIRSR602403-1"/>
    </source>
</evidence>
<dbReference type="STRING" id="155417.A0A4Q4TUQ5"/>
<dbReference type="AlphaFoldDB" id="A0A4Q4TUQ5"/>
<feature type="transmembrane region" description="Helical" evidence="9">
    <location>
        <begin position="6"/>
        <end position="26"/>
    </location>
</feature>
<dbReference type="Pfam" id="PF00067">
    <property type="entry name" value="p450"/>
    <property type="match status" value="1"/>
</dbReference>
<dbReference type="Gene3D" id="1.10.630.10">
    <property type="entry name" value="Cytochrome P450"/>
    <property type="match status" value="1"/>
</dbReference>
<evidence type="ECO:0000256" key="5">
    <source>
        <dbReference type="ARBA" id="ARBA00023004"/>
    </source>
</evidence>
<dbReference type="GO" id="GO:0020037">
    <property type="term" value="F:heme binding"/>
    <property type="evidence" value="ECO:0007669"/>
    <property type="project" value="InterPro"/>
</dbReference>
<dbReference type="GO" id="GO:0004497">
    <property type="term" value="F:monooxygenase activity"/>
    <property type="evidence" value="ECO:0007669"/>
    <property type="project" value="UniProtKB-KW"/>
</dbReference>
<evidence type="ECO:0008006" key="12">
    <source>
        <dbReference type="Google" id="ProtNLM"/>
    </source>
</evidence>
<dbReference type="GO" id="GO:0005506">
    <property type="term" value="F:iron ion binding"/>
    <property type="evidence" value="ECO:0007669"/>
    <property type="project" value="InterPro"/>
</dbReference>
<evidence type="ECO:0000256" key="8">
    <source>
        <dbReference type="RuleBase" id="RU000461"/>
    </source>
</evidence>
<proteinExistence type="inferred from homology"/>
<evidence type="ECO:0000313" key="10">
    <source>
        <dbReference type="EMBL" id="RYP10602.1"/>
    </source>
</evidence>
<dbReference type="PROSITE" id="PS00086">
    <property type="entry name" value="CYTOCHROME_P450"/>
    <property type="match status" value="1"/>
</dbReference>
<protein>
    <recommendedName>
        <fullName evidence="12">Cytochrome P450</fullName>
    </recommendedName>
</protein>
<comment type="cofactor">
    <cofactor evidence="1 7">
        <name>heme</name>
        <dbReference type="ChEBI" id="CHEBI:30413"/>
    </cofactor>
</comment>
<gene>
    <name evidence="10" type="ORF">DL764_000572</name>
</gene>
<evidence type="ECO:0000256" key="9">
    <source>
        <dbReference type="SAM" id="Phobius"/>
    </source>
</evidence>
<dbReference type="InterPro" id="IPR017972">
    <property type="entry name" value="Cyt_P450_CS"/>
</dbReference>
<evidence type="ECO:0000313" key="11">
    <source>
        <dbReference type="Proteomes" id="UP000293360"/>
    </source>
</evidence>
<keyword evidence="9" id="KW-0472">Membrane</keyword>
<name>A0A4Q4TUQ5_9PEZI</name>